<keyword evidence="4" id="KW-1185">Reference proteome</keyword>
<dbReference type="NCBIfam" id="NF037995">
    <property type="entry name" value="TRAP_S1"/>
    <property type="match status" value="1"/>
</dbReference>
<dbReference type="InterPro" id="IPR038404">
    <property type="entry name" value="TRAP_DctP_sf"/>
</dbReference>
<dbReference type="RefSeq" id="WP_244459187.1">
    <property type="nucleotide sequence ID" value="NZ_AP025637.1"/>
</dbReference>
<name>A0ABM7Y2E2_9PROT</name>
<protein>
    <submittedName>
        <fullName evidence="3">C4-dicarboxylate ABC transporter substrate-binding protein</fullName>
    </submittedName>
</protein>
<gene>
    <name evidence="3" type="ORF">Rmf_18960</name>
</gene>
<dbReference type="PANTHER" id="PTHR33376:SF4">
    <property type="entry name" value="SIALIC ACID-BINDING PERIPLASMIC PROTEIN SIAP"/>
    <property type="match status" value="1"/>
</dbReference>
<feature type="chain" id="PRO_5045822081" evidence="2">
    <location>
        <begin position="22"/>
        <end position="326"/>
    </location>
</feature>
<feature type="signal peptide" evidence="2">
    <location>
        <begin position="1"/>
        <end position="21"/>
    </location>
</feature>
<evidence type="ECO:0000313" key="4">
    <source>
        <dbReference type="Proteomes" id="UP000831327"/>
    </source>
</evidence>
<sequence>MRRTLLAAAAMLAMGCGAATAQTRWTMATAYAEGNFHTRNIRAFIEDVERGTNGRLSIQLHPAASLLQMPAIKRGVQTGQVQLGEVLLSVHGNEDPFFEVDSVPFLADTWEATAVLDRVSTPFIAARMERQGVLPLFAVPWPSQAFYTRNEIRMTDDLRGLRFRTYNVLTTRMAELMGAAPVTVQVAEIPQAFATGVIAAMFTSAQTGVDTSAWDYARYFTDVGGMRARNFIIVNARAFRGLDEATRNAVTQAAERASARGLEAAKAAETEMVERLRARGMVVSTPSPQFLAQLREVGARQTQEWAQRAGPEGQQLLERFRATAQR</sequence>
<dbReference type="InterPro" id="IPR018389">
    <property type="entry name" value="DctP_fam"/>
</dbReference>
<dbReference type="Proteomes" id="UP000831327">
    <property type="component" value="Chromosome"/>
</dbReference>
<reference evidence="3 4" key="1">
    <citation type="journal article" date="2016" name="Microbes Environ.">
        <title>Phylogenetically diverse aerobic anoxygenic phototrophic bacteria isolated from epilithic biofilms in Tama river, Japan.</title>
        <authorList>
            <person name="Hirose S."/>
            <person name="Matsuura K."/>
            <person name="Haruta S."/>
        </authorList>
    </citation>
    <scope>NUCLEOTIDE SEQUENCE [LARGE SCALE GENOMIC DNA]</scope>
    <source>
        <strain evidence="3 4">S08</strain>
    </source>
</reference>
<dbReference type="CDD" id="cd13602">
    <property type="entry name" value="PBP2_TRAP_BpDctp6_7"/>
    <property type="match status" value="1"/>
</dbReference>
<evidence type="ECO:0000313" key="3">
    <source>
        <dbReference type="EMBL" id="BDG71967.1"/>
    </source>
</evidence>
<proteinExistence type="predicted"/>
<evidence type="ECO:0000256" key="1">
    <source>
        <dbReference type="ARBA" id="ARBA00022729"/>
    </source>
</evidence>
<organism evidence="3 4">
    <name type="scientific">Roseomonas fluvialis</name>
    <dbReference type="NCBI Taxonomy" id="1750527"/>
    <lineage>
        <taxon>Bacteria</taxon>
        <taxon>Pseudomonadati</taxon>
        <taxon>Pseudomonadota</taxon>
        <taxon>Alphaproteobacteria</taxon>
        <taxon>Acetobacterales</taxon>
        <taxon>Roseomonadaceae</taxon>
        <taxon>Roseomonas</taxon>
    </lineage>
</organism>
<dbReference type="EMBL" id="AP025637">
    <property type="protein sequence ID" value="BDG71967.1"/>
    <property type="molecule type" value="Genomic_DNA"/>
</dbReference>
<dbReference type="Pfam" id="PF03480">
    <property type="entry name" value="DctP"/>
    <property type="match status" value="1"/>
</dbReference>
<dbReference type="Gene3D" id="3.40.190.170">
    <property type="entry name" value="Bacterial extracellular solute-binding protein, family 7"/>
    <property type="match status" value="1"/>
</dbReference>
<accession>A0ABM7Y2E2</accession>
<dbReference type="PANTHER" id="PTHR33376">
    <property type="match status" value="1"/>
</dbReference>
<evidence type="ECO:0000256" key="2">
    <source>
        <dbReference type="SAM" id="SignalP"/>
    </source>
</evidence>
<dbReference type="PROSITE" id="PS51257">
    <property type="entry name" value="PROKAR_LIPOPROTEIN"/>
    <property type="match status" value="1"/>
</dbReference>
<keyword evidence="1 2" id="KW-0732">Signal</keyword>